<name>A0A645CH30_9ZZZZ</name>
<dbReference type="PANTHER" id="PTHR21152:SF24">
    <property type="entry name" value="ALANINE--GLYOXYLATE AMINOTRANSFERASE 1"/>
    <property type="match status" value="1"/>
</dbReference>
<evidence type="ECO:0000256" key="4">
    <source>
        <dbReference type="ARBA" id="ARBA00022898"/>
    </source>
</evidence>
<organism evidence="5">
    <name type="scientific">bioreactor metagenome</name>
    <dbReference type="NCBI Taxonomy" id="1076179"/>
    <lineage>
        <taxon>unclassified sequences</taxon>
        <taxon>metagenomes</taxon>
        <taxon>ecological metagenomes</taxon>
    </lineage>
</organism>
<dbReference type="GO" id="GO:0050281">
    <property type="term" value="F:L-serine-glyoxylate transaminase activity"/>
    <property type="evidence" value="ECO:0007669"/>
    <property type="project" value="UniProtKB-EC"/>
</dbReference>
<protein>
    <submittedName>
        <fullName evidence="5">Serine--glyoxylate aminotransferase</fullName>
        <ecNumber evidence="5">2.6.1.45</ecNumber>
    </submittedName>
</protein>
<dbReference type="SUPFAM" id="SSF53383">
    <property type="entry name" value="PLP-dependent transferases"/>
    <property type="match status" value="1"/>
</dbReference>
<dbReference type="GO" id="GO:0005777">
    <property type="term" value="C:peroxisome"/>
    <property type="evidence" value="ECO:0007669"/>
    <property type="project" value="TreeGrafter"/>
</dbReference>
<dbReference type="InterPro" id="IPR015424">
    <property type="entry name" value="PyrdxlP-dep_Trfase"/>
</dbReference>
<dbReference type="InterPro" id="IPR015422">
    <property type="entry name" value="PyrdxlP-dep_Trfase_small"/>
</dbReference>
<sequence>MDNRKTPIASFYANLQVFKGYAEKEYLPYTTSAGDVAALDAALDNILEEGIETVFARHDRIASAVRGSAQAYGLELFLDSDRSNTVTAIRIPEEIGALRLQDHLSENYNLLVATSLAQYADVILRIGHMGENAFIDKLIYVLSIIDNGLRDLGFAGNGDLAQLFIDIYKENI</sequence>
<reference evidence="5" key="1">
    <citation type="submission" date="2019-08" db="EMBL/GenBank/DDBJ databases">
        <authorList>
            <person name="Kucharzyk K."/>
            <person name="Murdoch R.W."/>
            <person name="Higgins S."/>
            <person name="Loffler F."/>
        </authorList>
    </citation>
    <scope>NUCLEOTIDE SEQUENCE</scope>
</reference>
<dbReference type="EMBL" id="VSSQ01027144">
    <property type="protein sequence ID" value="MPM76229.1"/>
    <property type="molecule type" value="Genomic_DNA"/>
</dbReference>
<proteinExistence type="predicted"/>
<keyword evidence="3 5" id="KW-0808">Transferase</keyword>
<comment type="caution">
    <text evidence="5">The sequence shown here is derived from an EMBL/GenBank/DDBJ whole genome shotgun (WGS) entry which is preliminary data.</text>
</comment>
<evidence type="ECO:0000313" key="5">
    <source>
        <dbReference type="EMBL" id="MPM76229.1"/>
    </source>
</evidence>
<dbReference type="GO" id="GO:0019265">
    <property type="term" value="P:glycine biosynthetic process, by transamination of glyoxylate"/>
    <property type="evidence" value="ECO:0007669"/>
    <property type="project" value="TreeGrafter"/>
</dbReference>
<evidence type="ECO:0000256" key="1">
    <source>
        <dbReference type="ARBA" id="ARBA00001933"/>
    </source>
</evidence>
<evidence type="ECO:0000256" key="3">
    <source>
        <dbReference type="ARBA" id="ARBA00022679"/>
    </source>
</evidence>
<keyword evidence="2 5" id="KW-0032">Aminotransferase</keyword>
<dbReference type="EC" id="2.6.1.45" evidence="5"/>
<keyword evidence="4" id="KW-0663">Pyridoxal phosphate</keyword>
<dbReference type="GO" id="GO:0008453">
    <property type="term" value="F:alanine-glyoxylate transaminase activity"/>
    <property type="evidence" value="ECO:0007669"/>
    <property type="project" value="TreeGrafter"/>
</dbReference>
<dbReference type="Gene3D" id="3.90.1150.10">
    <property type="entry name" value="Aspartate Aminotransferase, domain 1"/>
    <property type="match status" value="1"/>
</dbReference>
<accession>A0A645CH30</accession>
<dbReference type="GO" id="GO:0004760">
    <property type="term" value="F:L-serine-pyruvate transaminase activity"/>
    <property type="evidence" value="ECO:0007669"/>
    <property type="project" value="TreeGrafter"/>
</dbReference>
<comment type="cofactor">
    <cofactor evidence="1">
        <name>pyridoxal 5'-phosphate</name>
        <dbReference type="ChEBI" id="CHEBI:597326"/>
    </cofactor>
</comment>
<dbReference type="PANTHER" id="PTHR21152">
    <property type="entry name" value="AMINOTRANSFERASE CLASS V"/>
    <property type="match status" value="1"/>
</dbReference>
<gene>
    <name evidence="5" type="primary">sgaA_2</name>
    <name evidence="5" type="ORF">SDC9_123226</name>
</gene>
<evidence type="ECO:0000256" key="2">
    <source>
        <dbReference type="ARBA" id="ARBA00022576"/>
    </source>
</evidence>
<dbReference type="AlphaFoldDB" id="A0A645CH30"/>